<dbReference type="Pfam" id="PF02491">
    <property type="entry name" value="SHS2_FTSA"/>
    <property type="match status" value="1"/>
</dbReference>
<dbReference type="NCBIfam" id="TIGR01174">
    <property type="entry name" value="ftsA"/>
    <property type="match status" value="1"/>
</dbReference>
<proteinExistence type="predicted"/>
<dbReference type="InterPro" id="IPR050696">
    <property type="entry name" value="FtsA/MreB"/>
</dbReference>
<keyword evidence="4" id="KW-0131">Cell cycle</keyword>
<evidence type="ECO:0000256" key="1">
    <source>
        <dbReference type="ARBA" id="ARBA00022475"/>
    </source>
</evidence>
<evidence type="ECO:0000259" key="5">
    <source>
        <dbReference type="SMART" id="SM00842"/>
    </source>
</evidence>
<evidence type="ECO:0000256" key="4">
    <source>
        <dbReference type="ARBA" id="ARBA00023306"/>
    </source>
</evidence>
<evidence type="ECO:0000313" key="7">
    <source>
        <dbReference type="Proteomes" id="UP000179381"/>
    </source>
</evidence>
<dbReference type="GO" id="GO:0009898">
    <property type="term" value="C:cytoplasmic side of plasma membrane"/>
    <property type="evidence" value="ECO:0007669"/>
    <property type="project" value="TreeGrafter"/>
</dbReference>
<dbReference type="CDD" id="cd24048">
    <property type="entry name" value="ASKHA_NBD_FtsA"/>
    <property type="match status" value="1"/>
</dbReference>
<gene>
    <name evidence="6" type="ORF">A2933_02245</name>
</gene>
<keyword evidence="1" id="KW-1003">Cell membrane</keyword>
<evidence type="ECO:0000313" key="6">
    <source>
        <dbReference type="EMBL" id="OGI92453.1"/>
    </source>
</evidence>
<dbReference type="InterPro" id="IPR043129">
    <property type="entry name" value="ATPase_NBD"/>
</dbReference>
<reference evidence="6 7" key="1">
    <citation type="journal article" date="2016" name="Nat. Commun.">
        <title>Thousands of microbial genomes shed light on interconnected biogeochemical processes in an aquifer system.</title>
        <authorList>
            <person name="Anantharaman K."/>
            <person name="Brown C.T."/>
            <person name="Hug L.A."/>
            <person name="Sharon I."/>
            <person name="Castelle C.J."/>
            <person name="Probst A.J."/>
            <person name="Thomas B.C."/>
            <person name="Singh A."/>
            <person name="Wilkins M.J."/>
            <person name="Karaoz U."/>
            <person name="Brodie E.L."/>
            <person name="Williams K.H."/>
            <person name="Hubbard S.S."/>
            <person name="Banfield J.F."/>
        </authorList>
    </citation>
    <scope>NUCLEOTIDE SEQUENCE [LARGE SCALE GENOMIC DNA]</scope>
</reference>
<protein>
    <submittedName>
        <fullName evidence="6">Cell division protein FtsA</fullName>
    </submittedName>
</protein>
<dbReference type="GO" id="GO:0051301">
    <property type="term" value="P:cell division"/>
    <property type="evidence" value="ECO:0007669"/>
    <property type="project" value="UniProtKB-KW"/>
</dbReference>
<dbReference type="PANTHER" id="PTHR32432:SF4">
    <property type="entry name" value="CELL DIVISION PROTEIN FTSA"/>
    <property type="match status" value="1"/>
</dbReference>
<keyword evidence="3" id="KW-0472">Membrane</keyword>
<dbReference type="Pfam" id="PF14450">
    <property type="entry name" value="FtsA"/>
    <property type="match status" value="1"/>
</dbReference>
<feature type="domain" description="SHS2" evidence="5">
    <location>
        <begin position="1"/>
        <end position="161"/>
    </location>
</feature>
<sequence>MGESQTLGVRRGYVVDLELARDSVREALEGAEKSSELKITRAIISVSGTSLRGETSSGLAMVSKADGEVTNLDVKHALEECEDNLNLGNRKIVHVFPTSFRLDGKDVLGRPEGMRGTKLEAKALYVTYSSQHLEDLLEVMASAKVESTDVVASGVAAHSLVLSEKQKIVGTALVDIGAQTTKIAVYENGSLISLHTFSIGSEDITNDIALGFKIPLEAAEKLKLGDVGVEYSRKKLDEIIEARLSDIFELIENHFKKIKRNELLPAGVVFIGGGANITGLEEFSKSALKLPSRVGAIEIFGSAKTKLRDPAWATALGLVIYGRDSDSVLEGSFFGVFKDIKNAIKANLKQLMP</sequence>
<dbReference type="Gene3D" id="3.30.1490.110">
    <property type="match status" value="1"/>
</dbReference>
<dbReference type="AlphaFoldDB" id="A0A1F6XEB7"/>
<accession>A0A1F6XEB7</accession>
<dbReference type="SUPFAM" id="SSF53067">
    <property type="entry name" value="Actin-like ATPase domain"/>
    <property type="match status" value="2"/>
</dbReference>
<dbReference type="InterPro" id="IPR003494">
    <property type="entry name" value="SHS2_FtsA"/>
</dbReference>
<dbReference type="GO" id="GO:0032153">
    <property type="term" value="C:cell division site"/>
    <property type="evidence" value="ECO:0007669"/>
    <property type="project" value="TreeGrafter"/>
</dbReference>
<comment type="caution">
    <text evidence="6">The sequence shown here is derived from an EMBL/GenBank/DDBJ whole genome shotgun (WGS) entry which is preliminary data.</text>
</comment>
<dbReference type="Gene3D" id="3.30.420.40">
    <property type="match status" value="2"/>
</dbReference>
<dbReference type="PANTHER" id="PTHR32432">
    <property type="entry name" value="CELL DIVISION PROTEIN FTSA-RELATED"/>
    <property type="match status" value="1"/>
</dbReference>
<evidence type="ECO:0000256" key="3">
    <source>
        <dbReference type="ARBA" id="ARBA00023136"/>
    </source>
</evidence>
<dbReference type="Proteomes" id="UP000179381">
    <property type="component" value="Unassembled WGS sequence"/>
</dbReference>
<keyword evidence="2 6" id="KW-0132">Cell division</keyword>
<dbReference type="InterPro" id="IPR020823">
    <property type="entry name" value="Cell_div_FtsA"/>
</dbReference>
<dbReference type="EMBL" id="MFVH01000010">
    <property type="protein sequence ID" value="OGI92453.1"/>
    <property type="molecule type" value="Genomic_DNA"/>
</dbReference>
<name>A0A1F6XEB7_9BACT</name>
<evidence type="ECO:0000256" key="2">
    <source>
        <dbReference type="ARBA" id="ARBA00022618"/>
    </source>
</evidence>
<dbReference type="SMART" id="SM00842">
    <property type="entry name" value="FtsA"/>
    <property type="match status" value="1"/>
</dbReference>
<organism evidence="6 7">
    <name type="scientific">Candidatus Nomurabacteria bacterium RIFCSPLOWO2_01_FULL_46_18</name>
    <dbReference type="NCBI Taxonomy" id="1801783"/>
    <lineage>
        <taxon>Bacteria</taxon>
        <taxon>Candidatus Nomuraibacteriota</taxon>
    </lineage>
</organism>